<dbReference type="PROSITE" id="PS00028">
    <property type="entry name" value="ZINC_FINGER_C2H2_1"/>
    <property type="match status" value="1"/>
</dbReference>
<sequence length="584" mass="63641">MKHQNCWFCHATLATQRQFERHVETVHQRLGVECPFCHVTIKRAADMKRHILTVHPDTKVPETAFHVREMACLAIFQEDFVKVYGPSRSAGSSFWRDIRSVSVGAAGGISVSHVVVSHGSSTVEGKIDNELFSLTLSDDIFKHPLILRRLAKRLAQLPLSHSPFDQFPNPVDVDRDTKEKVARQIGVGVEHITFMKINRVPSFFLETDSSGGSTPLLDEMEMSALSSFEDTMGYPGQLLIQADYSETSSSNSPLASNSIVPIKTSSLSMSSVPQVSSVTSQPAACVEVPVTASSSSVSSEPHLSGVTSQPAACVEVSVTSSSISSIPHVSGVTSQPAACVEVSVTSSSISSIPHVSCVTSEPAACVEVPVTSSSISSIPHVLCVTSQPTACVEVSMSIGIPVARRSGPTEIISSANSEFLVPRLPPTPSNQMRAKKLLAMGAMPLFPPARREWDQDEAVTFLEPKFKWPPRGWKGMSADLRLMLTEFQAMSILQARGCNFKFERVELLNAFNFLVLPGSLSPRAPVDTNVHSCHAIYVRLREIALGKEDMKWLRMIESASMMRDTANDKLIAACKEIPLRLKKK</sequence>
<dbReference type="Gene3D" id="3.30.160.60">
    <property type="entry name" value="Classic Zinc Finger"/>
    <property type="match status" value="1"/>
</dbReference>
<name>A0A9D4GIU0_DREPO</name>
<reference evidence="2" key="1">
    <citation type="journal article" date="2019" name="bioRxiv">
        <title>The Genome of the Zebra Mussel, Dreissena polymorpha: A Resource for Invasive Species Research.</title>
        <authorList>
            <person name="McCartney M.A."/>
            <person name="Auch B."/>
            <person name="Kono T."/>
            <person name="Mallez S."/>
            <person name="Zhang Y."/>
            <person name="Obille A."/>
            <person name="Becker A."/>
            <person name="Abrahante J.E."/>
            <person name="Garbe J."/>
            <person name="Badalamenti J.P."/>
            <person name="Herman A."/>
            <person name="Mangelson H."/>
            <person name="Liachko I."/>
            <person name="Sullivan S."/>
            <person name="Sone E.D."/>
            <person name="Koren S."/>
            <person name="Silverstein K.A.T."/>
            <person name="Beckman K.B."/>
            <person name="Gohl D.M."/>
        </authorList>
    </citation>
    <scope>NUCLEOTIDE SEQUENCE</scope>
    <source>
        <strain evidence="2">Duluth1</strain>
        <tissue evidence="2">Whole animal</tissue>
    </source>
</reference>
<evidence type="ECO:0000313" key="2">
    <source>
        <dbReference type="EMBL" id="KAH3816209.1"/>
    </source>
</evidence>
<accession>A0A9D4GIU0</accession>
<proteinExistence type="predicted"/>
<dbReference type="EMBL" id="JAIWYP010000005">
    <property type="protein sequence ID" value="KAH3816209.1"/>
    <property type="molecule type" value="Genomic_DNA"/>
</dbReference>
<dbReference type="SMART" id="SM00355">
    <property type="entry name" value="ZnF_C2H2"/>
    <property type="match status" value="2"/>
</dbReference>
<gene>
    <name evidence="2" type="ORF">DPMN_117721</name>
</gene>
<organism evidence="2 3">
    <name type="scientific">Dreissena polymorpha</name>
    <name type="common">Zebra mussel</name>
    <name type="synonym">Mytilus polymorpha</name>
    <dbReference type="NCBI Taxonomy" id="45954"/>
    <lineage>
        <taxon>Eukaryota</taxon>
        <taxon>Metazoa</taxon>
        <taxon>Spiralia</taxon>
        <taxon>Lophotrochozoa</taxon>
        <taxon>Mollusca</taxon>
        <taxon>Bivalvia</taxon>
        <taxon>Autobranchia</taxon>
        <taxon>Heteroconchia</taxon>
        <taxon>Euheterodonta</taxon>
        <taxon>Imparidentia</taxon>
        <taxon>Neoheterodontei</taxon>
        <taxon>Myida</taxon>
        <taxon>Dreissenoidea</taxon>
        <taxon>Dreissenidae</taxon>
        <taxon>Dreissena</taxon>
    </lineage>
</organism>
<protein>
    <recommendedName>
        <fullName evidence="1">C2H2-type domain-containing protein</fullName>
    </recommendedName>
</protein>
<reference evidence="2" key="2">
    <citation type="submission" date="2020-11" db="EMBL/GenBank/DDBJ databases">
        <authorList>
            <person name="McCartney M.A."/>
            <person name="Auch B."/>
            <person name="Kono T."/>
            <person name="Mallez S."/>
            <person name="Becker A."/>
            <person name="Gohl D.M."/>
            <person name="Silverstein K.A.T."/>
            <person name="Koren S."/>
            <person name="Bechman K.B."/>
            <person name="Herman A."/>
            <person name="Abrahante J.E."/>
            <person name="Garbe J."/>
        </authorList>
    </citation>
    <scope>NUCLEOTIDE SEQUENCE</scope>
    <source>
        <strain evidence="2">Duluth1</strain>
        <tissue evidence="2">Whole animal</tissue>
    </source>
</reference>
<dbReference type="Proteomes" id="UP000828390">
    <property type="component" value="Unassembled WGS sequence"/>
</dbReference>
<evidence type="ECO:0000313" key="3">
    <source>
        <dbReference type="Proteomes" id="UP000828390"/>
    </source>
</evidence>
<feature type="domain" description="C2H2-type" evidence="1">
    <location>
        <begin position="34"/>
        <end position="55"/>
    </location>
</feature>
<dbReference type="InterPro" id="IPR013087">
    <property type="entry name" value="Znf_C2H2_type"/>
</dbReference>
<keyword evidence="3" id="KW-1185">Reference proteome</keyword>
<comment type="caution">
    <text evidence="2">The sequence shown here is derived from an EMBL/GenBank/DDBJ whole genome shotgun (WGS) entry which is preliminary data.</text>
</comment>
<dbReference type="AlphaFoldDB" id="A0A9D4GIU0"/>
<evidence type="ECO:0000259" key="1">
    <source>
        <dbReference type="PROSITE" id="PS00028"/>
    </source>
</evidence>